<evidence type="ECO:0000313" key="1">
    <source>
        <dbReference type="EMBL" id="OIR07320.1"/>
    </source>
</evidence>
<name>A0A1J5STI2_9ZZZZ</name>
<reference evidence="1" key="1">
    <citation type="submission" date="2016-10" db="EMBL/GenBank/DDBJ databases">
        <title>Sequence of Gallionella enrichment culture.</title>
        <authorList>
            <person name="Poehlein A."/>
            <person name="Muehling M."/>
            <person name="Daniel R."/>
        </authorList>
    </citation>
    <scope>NUCLEOTIDE SEQUENCE</scope>
</reference>
<protein>
    <recommendedName>
        <fullName evidence="2">Porin domain-containing protein</fullName>
    </recommendedName>
</protein>
<accession>A0A1J5STI2</accession>
<dbReference type="Gene3D" id="2.40.160.10">
    <property type="entry name" value="Porin"/>
    <property type="match status" value="1"/>
</dbReference>
<dbReference type="InterPro" id="IPR023614">
    <property type="entry name" value="Porin_dom_sf"/>
</dbReference>
<sequence>MLSHKKKWLALLGTLALAASATFAQQADNQLIDILIKKGVITADDVKQAQAAAAQATANEPTTSIGGKLFFDFSNIEAKNAAGTKVNPSGFGTDVKRFYLGATHTFNKVWSMNINTDSGYSSGTGAVSTFIKTAYIQAKLDPMAIVQIGSANMPWIPFVEDNYGFRYVENTLTDRLHMANSADWGVHLLGSSGMFSYNVAAVNGGGYKNPGRSKSADFEGRVSMQPVKGLTLAVGGYSGKQGKDSNTAPLATRTASRFSALAVYSSKAFRLGGEYFTEDNWGYTASTSSDKADGYSVFGNVTLSGPFAAFARYDEAKPSKTLFSSEKDKYFNVGIQYNAYKGVDLALVYKNERVDNPASASQVAKYDEFGLFGQIAF</sequence>
<comment type="caution">
    <text evidence="1">The sequence shown here is derived from an EMBL/GenBank/DDBJ whole genome shotgun (WGS) entry which is preliminary data.</text>
</comment>
<proteinExistence type="predicted"/>
<organism evidence="1">
    <name type="scientific">mine drainage metagenome</name>
    <dbReference type="NCBI Taxonomy" id="410659"/>
    <lineage>
        <taxon>unclassified sequences</taxon>
        <taxon>metagenomes</taxon>
        <taxon>ecological metagenomes</taxon>
    </lineage>
</organism>
<gene>
    <name evidence="1" type="ORF">GALL_105760</name>
</gene>
<evidence type="ECO:0008006" key="2">
    <source>
        <dbReference type="Google" id="ProtNLM"/>
    </source>
</evidence>
<dbReference type="SUPFAM" id="SSF56935">
    <property type="entry name" value="Porins"/>
    <property type="match status" value="1"/>
</dbReference>
<dbReference type="EMBL" id="MLJW01000038">
    <property type="protein sequence ID" value="OIR07320.1"/>
    <property type="molecule type" value="Genomic_DNA"/>
</dbReference>
<dbReference type="AlphaFoldDB" id="A0A1J5STI2"/>